<feature type="transmembrane region" description="Helical" evidence="11">
    <location>
        <begin position="86"/>
        <end position="108"/>
    </location>
</feature>
<feature type="transmembrane region" description="Helical" evidence="11">
    <location>
        <begin position="55"/>
        <end position="74"/>
    </location>
</feature>
<reference evidence="13" key="1">
    <citation type="journal article" date="2019" name="Int. J. Syst. Evol. Microbiol.">
        <title>The Global Catalogue of Microorganisms (GCM) 10K type strain sequencing project: providing services to taxonomists for standard genome sequencing and annotation.</title>
        <authorList>
            <consortium name="The Broad Institute Genomics Platform"/>
            <consortium name="The Broad Institute Genome Sequencing Center for Infectious Disease"/>
            <person name="Wu L."/>
            <person name="Ma J."/>
        </authorList>
    </citation>
    <scope>NUCLEOTIDE SEQUENCE [LARGE SCALE GENOMIC DNA]</scope>
    <source>
        <strain evidence="13">CGMCC 1.12471</strain>
    </source>
</reference>
<organism evidence="12 13">
    <name type="scientific">Amnibacterium endophyticum</name>
    <dbReference type="NCBI Taxonomy" id="2109337"/>
    <lineage>
        <taxon>Bacteria</taxon>
        <taxon>Bacillati</taxon>
        <taxon>Actinomycetota</taxon>
        <taxon>Actinomycetes</taxon>
        <taxon>Micrococcales</taxon>
        <taxon>Microbacteriaceae</taxon>
        <taxon>Amnibacterium</taxon>
    </lineage>
</organism>
<dbReference type="Gene3D" id="1.20.1530.10">
    <property type="entry name" value="Na+/H+ antiporter like domain"/>
    <property type="match status" value="1"/>
</dbReference>
<feature type="transmembrane region" description="Helical" evidence="11">
    <location>
        <begin position="278"/>
        <end position="305"/>
    </location>
</feature>
<evidence type="ECO:0000256" key="1">
    <source>
        <dbReference type="ARBA" id="ARBA00004429"/>
    </source>
</evidence>
<gene>
    <name evidence="11" type="primary">nhaA</name>
    <name evidence="12" type="ORF">ACFSBI_02450</name>
</gene>
<evidence type="ECO:0000256" key="9">
    <source>
        <dbReference type="ARBA" id="ARBA00023136"/>
    </source>
</evidence>
<keyword evidence="8 11" id="KW-0406">Ion transport</keyword>
<dbReference type="HAMAP" id="MF_01844">
    <property type="entry name" value="NhaA"/>
    <property type="match status" value="1"/>
</dbReference>
<feature type="transmembrane region" description="Helical" evidence="11">
    <location>
        <begin position="317"/>
        <end position="338"/>
    </location>
</feature>
<evidence type="ECO:0000256" key="5">
    <source>
        <dbReference type="ARBA" id="ARBA00022692"/>
    </source>
</evidence>
<keyword evidence="13" id="KW-1185">Reference proteome</keyword>
<feature type="transmembrane region" description="Helical" evidence="11">
    <location>
        <begin position="120"/>
        <end position="140"/>
    </location>
</feature>
<sequence length="385" mass="39459">MRFITSDRGSATLLLAAAALALILAATPLGPGLLAARDLHLPVDFTGLHLTVEHLISDGLLAIFFLLIAIELRHELTHGDLANPRAAIVPAAAAFGGVALPAAVYLAFTGGGEASGGWPIPTATDIAFALGLLALLGRGLPSRVRAFLLGLAILDDLIAILLIAVVFPKNLQPLLLLPAAALLGVFLLVARLTPRRPGVRLTALVVLGVLVWYFTALSGVHATLAGVALGLVLPAGLAGRTDRALQPVSRGLILPIFAFSASLIRLEDVSGETFGPAFWGVAVGLPVGKLVGIMVATTIAVALVGRTSPSRLTPQEIVAVGLVAGVGFTVSLLMAQLAFGEGMLGTSTTLGVLIGSAISIVLSAVFVPLIARRSRQAQEALVPQP</sequence>
<evidence type="ECO:0000313" key="12">
    <source>
        <dbReference type="EMBL" id="MFD1720398.1"/>
    </source>
</evidence>
<comment type="subcellular location">
    <subcellularLocation>
        <location evidence="1">Cell inner membrane</location>
        <topology evidence="1">Multi-pass membrane protein</topology>
    </subcellularLocation>
    <subcellularLocation>
        <location evidence="11">Cell membrane</location>
        <topology evidence="11">Multi-pass membrane protein</topology>
    </subcellularLocation>
</comment>
<evidence type="ECO:0000256" key="3">
    <source>
        <dbReference type="ARBA" id="ARBA00022449"/>
    </source>
</evidence>
<keyword evidence="7 11" id="KW-0915">Sodium</keyword>
<keyword evidence="10 11" id="KW-0739">Sodium transport</keyword>
<comment type="caution">
    <text evidence="12">The sequence shown here is derived from an EMBL/GenBank/DDBJ whole genome shotgun (WGS) entry which is preliminary data.</text>
</comment>
<evidence type="ECO:0000256" key="10">
    <source>
        <dbReference type="ARBA" id="ARBA00023201"/>
    </source>
</evidence>
<feature type="transmembrane region" description="Helical" evidence="11">
    <location>
        <begin position="197"/>
        <end position="214"/>
    </location>
</feature>
<feature type="transmembrane region" description="Helical" evidence="11">
    <location>
        <begin position="173"/>
        <end position="190"/>
    </location>
</feature>
<dbReference type="RefSeq" id="WP_377931667.1">
    <property type="nucleotide sequence ID" value="NZ_JBHUEA010000002.1"/>
</dbReference>
<keyword evidence="2 11" id="KW-0813">Transport</keyword>
<dbReference type="PANTHER" id="PTHR30341:SF0">
    <property type="entry name" value="NA(+)_H(+) ANTIPORTER NHAA"/>
    <property type="match status" value="1"/>
</dbReference>
<evidence type="ECO:0000256" key="4">
    <source>
        <dbReference type="ARBA" id="ARBA00022475"/>
    </source>
</evidence>
<proteinExistence type="inferred from homology"/>
<evidence type="ECO:0000256" key="11">
    <source>
        <dbReference type="HAMAP-Rule" id="MF_01844"/>
    </source>
</evidence>
<dbReference type="InterPro" id="IPR023171">
    <property type="entry name" value="Na/H_antiporter_dom_sf"/>
</dbReference>
<keyword evidence="9 11" id="KW-0472">Membrane</keyword>
<comment type="similarity">
    <text evidence="11">Belongs to the NhaA Na(+)/H(+) (TC 2.A.33) antiporter family.</text>
</comment>
<comment type="function">
    <text evidence="11">Na(+)/H(+) antiporter that extrudes sodium in exchange for external protons.</text>
</comment>
<evidence type="ECO:0000256" key="6">
    <source>
        <dbReference type="ARBA" id="ARBA00022989"/>
    </source>
</evidence>
<dbReference type="Pfam" id="PF06965">
    <property type="entry name" value="Na_H_antiport_1"/>
    <property type="match status" value="1"/>
</dbReference>
<dbReference type="Proteomes" id="UP001597347">
    <property type="component" value="Unassembled WGS sequence"/>
</dbReference>
<name>A0ABW4LAY5_9MICO</name>
<keyword evidence="3 11" id="KW-0050">Antiport</keyword>
<accession>A0ABW4LAY5</accession>
<keyword evidence="6 11" id="KW-1133">Transmembrane helix</keyword>
<evidence type="ECO:0000256" key="2">
    <source>
        <dbReference type="ARBA" id="ARBA00022448"/>
    </source>
</evidence>
<evidence type="ECO:0000313" key="13">
    <source>
        <dbReference type="Proteomes" id="UP001597347"/>
    </source>
</evidence>
<keyword evidence="4 11" id="KW-1003">Cell membrane</keyword>
<feature type="transmembrane region" description="Helical" evidence="11">
    <location>
        <begin position="147"/>
        <end position="167"/>
    </location>
</feature>
<dbReference type="InterPro" id="IPR004670">
    <property type="entry name" value="NhaA"/>
</dbReference>
<evidence type="ECO:0000256" key="8">
    <source>
        <dbReference type="ARBA" id="ARBA00023065"/>
    </source>
</evidence>
<evidence type="ECO:0000256" key="7">
    <source>
        <dbReference type="ARBA" id="ARBA00023053"/>
    </source>
</evidence>
<comment type="catalytic activity">
    <reaction evidence="11">
        <text>Na(+)(in) + 2 H(+)(out) = Na(+)(out) + 2 H(+)(in)</text>
        <dbReference type="Rhea" id="RHEA:29251"/>
        <dbReference type="ChEBI" id="CHEBI:15378"/>
        <dbReference type="ChEBI" id="CHEBI:29101"/>
    </reaction>
</comment>
<keyword evidence="5 11" id="KW-0812">Transmembrane</keyword>
<dbReference type="PANTHER" id="PTHR30341">
    <property type="entry name" value="SODIUM ION/PROTON ANTIPORTER NHAA-RELATED"/>
    <property type="match status" value="1"/>
</dbReference>
<feature type="transmembrane region" description="Helical" evidence="11">
    <location>
        <begin position="350"/>
        <end position="371"/>
    </location>
</feature>
<protein>
    <recommendedName>
        <fullName evidence="11">Na(+)/H(+) antiporter NhaA</fullName>
    </recommendedName>
    <alternativeName>
        <fullName evidence="11">Sodium/proton antiporter NhaA</fullName>
    </alternativeName>
</protein>
<dbReference type="EMBL" id="JBHUEA010000002">
    <property type="protein sequence ID" value="MFD1720398.1"/>
    <property type="molecule type" value="Genomic_DNA"/>
</dbReference>